<feature type="region of interest" description="Disordered" evidence="6">
    <location>
        <begin position="34"/>
        <end position="65"/>
    </location>
</feature>
<keyword evidence="2 7" id="KW-0812">Transmembrane</keyword>
<evidence type="ECO:0000256" key="3">
    <source>
        <dbReference type="ARBA" id="ARBA00022837"/>
    </source>
</evidence>
<accession>A0AA36I7T5</accession>
<dbReference type="Gene3D" id="1.10.238.10">
    <property type="entry name" value="EF-hand"/>
    <property type="match status" value="1"/>
</dbReference>
<keyword evidence="4 7" id="KW-1133">Transmembrane helix</keyword>
<dbReference type="GO" id="GO:0005509">
    <property type="term" value="F:calcium ion binding"/>
    <property type="evidence" value="ECO:0007669"/>
    <property type="project" value="InterPro"/>
</dbReference>
<dbReference type="SUPFAM" id="SSF47473">
    <property type="entry name" value="EF-hand"/>
    <property type="match status" value="1"/>
</dbReference>
<dbReference type="InterPro" id="IPR011992">
    <property type="entry name" value="EF-hand-dom_pair"/>
</dbReference>
<keyword evidence="3" id="KW-0106">Calcium</keyword>
<sequence length="523" mass="59222">MAKLEDRMEQVLERHRLEMMRHLDAWLESVEQSLGPQVRPMPSTPTRQKRPSLRSAPTRGEGLSDRMNSYDAARLTHTRVVEASAAASAAATSQVEALESIPESPKAAVLRSWQEKVGALMASQTSSLFFSMLIITNSLFLGLQLEWQSAAQDISSGEEIFLGIHIGYAVVFSVEVCLRLFAEGFWPYVWQSSDWAWNWLDIFVVSSTWAELIALLVTPGTSTMGANRNLRALRLLRIGRIVRVVRVARVARLFRSLRTLINSLMGTLKALFWSLLLLCLIIYMFAILFTDAVLDHRATSGWLESRDEEYLAKYYGGMYNSIETLFRSISSGLTWEEAADTLRVIENGEFWVQLFHFYVAFCSFAVLNVMTGVFCNAAIKAAENDHELRVLSLLQTRKELTNQVQNLFHKIDERGEGQVTIGEFEKHFADESVMGFFESLEIGAMDAWTLFMSLDMDGDHTISVEEFTERCLKLHGPARSADLFALRQGSEKFGVQLLNIEDKQRKLERQLELLGSGVQRGYL</sequence>
<dbReference type="InterPro" id="IPR005821">
    <property type="entry name" value="Ion_trans_dom"/>
</dbReference>
<feature type="transmembrane region" description="Helical" evidence="7">
    <location>
        <begin position="355"/>
        <end position="379"/>
    </location>
</feature>
<feature type="transmembrane region" description="Helical" evidence="7">
    <location>
        <begin position="270"/>
        <end position="289"/>
    </location>
</feature>
<evidence type="ECO:0000256" key="7">
    <source>
        <dbReference type="SAM" id="Phobius"/>
    </source>
</evidence>
<feature type="transmembrane region" description="Helical" evidence="7">
    <location>
        <begin position="128"/>
        <end position="147"/>
    </location>
</feature>
<evidence type="ECO:0000256" key="6">
    <source>
        <dbReference type="SAM" id="MobiDB-lite"/>
    </source>
</evidence>
<dbReference type="Pfam" id="PF00520">
    <property type="entry name" value="Ion_trans"/>
    <property type="match status" value="1"/>
</dbReference>
<dbReference type="SUPFAM" id="SSF81324">
    <property type="entry name" value="Voltage-gated potassium channels"/>
    <property type="match status" value="1"/>
</dbReference>
<name>A0AA36I7T5_9DINO</name>
<evidence type="ECO:0000256" key="5">
    <source>
        <dbReference type="ARBA" id="ARBA00023136"/>
    </source>
</evidence>
<dbReference type="PROSITE" id="PS50222">
    <property type="entry name" value="EF_HAND_2"/>
    <property type="match status" value="2"/>
</dbReference>
<dbReference type="Gene3D" id="1.10.287.70">
    <property type="match status" value="1"/>
</dbReference>
<keyword evidence="5 7" id="KW-0472">Membrane</keyword>
<comment type="subcellular location">
    <subcellularLocation>
        <location evidence="1">Membrane</location>
        <topology evidence="1">Multi-pass membrane protein</topology>
    </subcellularLocation>
</comment>
<evidence type="ECO:0000313" key="10">
    <source>
        <dbReference type="Proteomes" id="UP001178507"/>
    </source>
</evidence>
<comment type="caution">
    <text evidence="9">The sequence shown here is derived from an EMBL/GenBank/DDBJ whole genome shotgun (WGS) entry which is preliminary data.</text>
</comment>
<gene>
    <name evidence="9" type="ORF">EVOR1521_LOCUS9921</name>
</gene>
<dbReference type="AlphaFoldDB" id="A0AA36I7T5"/>
<dbReference type="InterPro" id="IPR027359">
    <property type="entry name" value="Volt_channel_dom_sf"/>
</dbReference>
<evidence type="ECO:0000313" key="9">
    <source>
        <dbReference type="EMBL" id="CAJ1382565.1"/>
    </source>
</evidence>
<dbReference type="GO" id="GO:0001518">
    <property type="term" value="C:voltage-gated sodium channel complex"/>
    <property type="evidence" value="ECO:0007669"/>
    <property type="project" value="TreeGrafter"/>
</dbReference>
<reference evidence="9" key="1">
    <citation type="submission" date="2023-08" db="EMBL/GenBank/DDBJ databases">
        <authorList>
            <person name="Chen Y."/>
            <person name="Shah S."/>
            <person name="Dougan E. K."/>
            <person name="Thang M."/>
            <person name="Chan C."/>
        </authorList>
    </citation>
    <scope>NUCLEOTIDE SEQUENCE</scope>
</reference>
<dbReference type="Gene3D" id="1.20.120.350">
    <property type="entry name" value="Voltage-gated potassium channels. Chain C"/>
    <property type="match status" value="1"/>
</dbReference>
<protein>
    <recommendedName>
        <fullName evidence="8">EF-hand domain-containing protein</fullName>
    </recommendedName>
</protein>
<keyword evidence="10" id="KW-1185">Reference proteome</keyword>
<evidence type="ECO:0000256" key="1">
    <source>
        <dbReference type="ARBA" id="ARBA00004141"/>
    </source>
</evidence>
<feature type="domain" description="EF-hand" evidence="8">
    <location>
        <begin position="399"/>
        <end position="434"/>
    </location>
</feature>
<feature type="domain" description="EF-hand" evidence="8">
    <location>
        <begin position="442"/>
        <end position="477"/>
    </location>
</feature>
<dbReference type="Proteomes" id="UP001178507">
    <property type="component" value="Unassembled WGS sequence"/>
</dbReference>
<dbReference type="PANTHER" id="PTHR10037:SF62">
    <property type="entry name" value="SODIUM CHANNEL PROTEIN 60E"/>
    <property type="match status" value="1"/>
</dbReference>
<feature type="transmembrane region" description="Helical" evidence="7">
    <location>
        <begin position="159"/>
        <end position="182"/>
    </location>
</feature>
<dbReference type="PROSITE" id="PS00018">
    <property type="entry name" value="EF_HAND_1"/>
    <property type="match status" value="1"/>
</dbReference>
<dbReference type="InterPro" id="IPR018247">
    <property type="entry name" value="EF_Hand_1_Ca_BS"/>
</dbReference>
<dbReference type="InterPro" id="IPR002048">
    <property type="entry name" value="EF_hand_dom"/>
</dbReference>
<dbReference type="GO" id="GO:0005248">
    <property type="term" value="F:voltage-gated sodium channel activity"/>
    <property type="evidence" value="ECO:0007669"/>
    <property type="project" value="TreeGrafter"/>
</dbReference>
<proteinExistence type="predicted"/>
<dbReference type="PANTHER" id="PTHR10037">
    <property type="entry name" value="VOLTAGE-GATED CATION CHANNEL CALCIUM AND SODIUM"/>
    <property type="match status" value="1"/>
</dbReference>
<evidence type="ECO:0000256" key="4">
    <source>
        <dbReference type="ARBA" id="ARBA00022989"/>
    </source>
</evidence>
<evidence type="ECO:0000256" key="2">
    <source>
        <dbReference type="ARBA" id="ARBA00022692"/>
    </source>
</evidence>
<dbReference type="InterPro" id="IPR043203">
    <property type="entry name" value="VGCC_Ca_Na"/>
</dbReference>
<evidence type="ECO:0000259" key="8">
    <source>
        <dbReference type="PROSITE" id="PS50222"/>
    </source>
</evidence>
<organism evidence="9 10">
    <name type="scientific">Effrenium voratum</name>
    <dbReference type="NCBI Taxonomy" id="2562239"/>
    <lineage>
        <taxon>Eukaryota</taxon>
        <taxon>Sar</taxon>
        <taxon>Alveolata</taxon>
        <taxon>Dinophyceae</taxon>
        <taxon>Suessiales</taxon>
        <taxon>Symbiodiniaceae</taxon>
        <taxon>Effrenium</taxon>
    </lineage>
</organism>
<dbReference type="EMBL" id="CAUJNA010000913">
    <property type="protein sequence ID" value="CAJ1382565.1"/>
    <property type="molecule type" value="Genomic_DNA"/>
</dbReference>